<dbReference type="PANTHER" id="PTHR43340">
    <property type="entry name" value="HYPOXANTHINE-GUANINE PHOSPHORIBOSYLTRANSFERASE"/>
    <property type="match status" value="1"/>
</dbReference>
<dbReference type="OrthoDB" id="9802824at2"/>
<keyword evidence="5" id="KW-1185">Reference proteome</keyword>
<dbReference type="RefSeq" id="WP_133736339.1">
    <property type="nucleotide sequence ID" value="NZ_SOAX01000004.1"/>
</dbReference>
<gene>
    <name evidence="4" type="ORF">DES49_2098</name>
</gene>
<dbReference type="InterPro" id="IPR029057">
    <property type="entry name" value="PRTase-like"/>
</dbReference>
<keyword evidence="4" id="KW-0808">Transferase</keyword>
<reference evidence="4 5" key="1">
    <citation type="submission" date="2019-03" db="EMBL/GenBank/DDBJ databases">
        <title>Genomic Encyclopedia of Type Strains, Phase IV (KMG-IV): sequencing the most valuable type-strain genomes for metagenomic binning, comparative biology and taxonomic classification.</title>
        <authorList>
            <person name="Goeker M."/>
        </authorList>
    </citation>
    <scope>NUCLEOTIDE SEQUENCE [LARGE SCALE GENOMIC DNA]</scope>
    <source>
        <strain evidence="4 5">DSM 15505</strain>
    </source>
</reference>
<dbReference type="GO" id="GO:0032264">
    <property type="term" value="P:IMP salvage"/>
    <property type="evidence" value="ECO:0007669"/>
    <property type="project" value="TreeGrafter"/>
</dbReference>
<evidence type="ECO:0000256" key="2">
    <source>
        <dbReference type="ARBA" id="ARBA00049402"/>
    </source>
</evidence>
<organism evidence="4 5">
    <name type="scientific">Halospina denitrificans</name>
    <dbReference type="NCBI Taxonomy" id="332522"/>
    <lineage>
        <taxon>Bacteria</taxon>
        <taxon>Pseudomonadati</taxon>
        <taxon>Pseudomonadota</taxon>
        <taxon>Gammaproteobacteria</taxon>
        <taxon>Halospina</taxon>
    </lineage>
</organism>
<evidence type="ECO:0000313" key="4">
    <source>
        <dbReference type="EMBL" id="TDT40332.1"/>
    </source>
</evidence>
<dbReference type="Gene3D" id="3.40.50.2020">
    <property type="match status" value="1"/>
</dbReference>
<evidence type="ECO:0000256" key="1">
    <source>
        <dbReference type="ARBA" id="ARBA00048811"/>
    </source>
</evidence>
<accession>A0A4R7JQ75</accession>
<dbReference type="EMBL" id="SOAX01000004">
    <property type="protein sequence ID" value="TDT40332.1"/>
    <property type="molecule type" value="Genomic_DNA"/>
</dbReference>
<dbReference type="GO" id="GO:0006178">
    <property type="term" value="P:guanine salvage"/>
    <property type="evidence" value="ECO:0007669"/>
    <property type="project" value="TreeGrafter"/>
</dbReference>
<dbReference type="NCBIfam" id="NF006605">
    <property type="entry name" value="PRK09162.1"/>
    <property type="match status" value="1"/>
</dbReference>
<evidence type="ECO:0000313" key="5">
    <source>
        <dbReference type="Proteomes" id="UP000295830"/>
    </source>
</evidence>
<dbReference type="PANTHER" id="PTHR43340:SF1">
    <property type="entry name" value="HYPOXANTHINE PHOSPHORIBOSYLTRANSFERASE"/>
    <property type="match status" value="1"/>
</dbReference>
<dbReference type="CDD" id="cd06223">
    <property type="entry name" value="PRTases_typeI"/>
    <property type="match status" value="1"/>
</dbReference>
<feature type="domain" description="Phosphoribosyltransferase" evidence="3">
    <location>
        <begin position="26"/>
        <end position="144"/>
    </location>
</feature>
<dbReference type="GO" id="GO:0004422">
    <property type="term" value="F:hypoxanthine phosphoribosyltransferase activity"/>
    <property type="evidence" value="ECO:0007669"/>
    <property type="project" value="TreeGrafter"/>
</dbReference>
<keyword evidence="4" id="KW-0328">Glycosyltransferase</keyword>
<name>A0A4R7JQ75_9GAMM</name>
<dbReference type="GO" id="GO:0046100">
    <property type="term" value="P:hypoxanthine metabolic process"/>
    <property type="evidence" value="ECO:0007669"/>
    <property type="project" value="TreeGrafter"/>
</dbReference>
<dbReference type="Proteomes" id="UP000295830">
    <property type="component" value="Unassembled WGS sequence"/>
</dbReference>
<dbReference type="AlphaFoldDB" id="A0A4R7JQ75"/>
<comment type="catalytic activity">
    <reaction evidence="2">
        <text>IMP + diphosphate = hypoxanthine + 5-phospho-alpha-D-ribose 1-diphosphate</text>
        <dbReference type="Rhea" id="RHEA:17973"/>
        <dbReference type="ChEBI" id="CHEBI:17368"/>
        <dbReference type="ChEBI" id="CHEBI:33019"/>
        <dbReference type="ChEBI" id="CHEBI:58017"/>
        <dbReference type="ChEBI" id="CHEBI:58053"/>
        <dbReference type="EC" id="2.4.2.8"/>
    </reaction>
    <physiologicalReaction direction="right-to-left" evidence="2">
        <dbReference type="Rhea" id="RHEA:17975"/>
    </physiologicalReaction>
</comment>
<dbReference type="Pfam" id="PF00156">
    <property type="entry name" value="Pribosyltran"/>
    <property type="match status" value="1"/>
</dbReference>
<dbReference type="InterPro" id="IPR000836">
    <property type="entry name" value="PRTase_dom"/>
</dbReference>
<dbReference type="SUPFAM" id="SSF53271">
    <property type="entry name" value="PRTase-like"/>
    <property type="match status" value="1"/>
</dbReference>
<dbReference type="InterPro" id="IPR050408">
    <property type="entry name" value="HGPRT"/>
</dbReference>
<evidence type="ECO:0000259" key="3">
    <source>
        <dbReference type="Pfam" id="PF00156"/>
    </source>
</evidence>
<protein>
    <submittedName>
        <fullName evidence="4">Hypoxanthine phosphoribosyltransferase</fullName>
    </submittedName>
</protein>
<dbReference type="GO" id="GO:0032263">
    <property type="term" value="P:GMP salvage"/>
    <property type="evidence" value="ECO:0007669"/>
    <property type="project" value="TreeGrafter"/>
</dbReference>
<comment type="caution">
    <text evidence="4">The sequence shown here is derived from an EMBL/GenBank/DDBJ whole genome shotgun (WGS) entry which is preliminary data.</text>
</comment>
<dbReference type="GO" id="GO:0005829">
    <property type="term" value="C:cytosol"/>
    <property type="evidence" value="ECO:0007669"/>
    <property type="project" value="TreeGrafter"/>
</dbReference>
<proteinExistence type="predicted"/>
<dbReference type="GO" id="GO:0000287">
    <property type="term" value="F:magnesium ion binding"/>
    <property type="evidence" value="ECO:0007669"/>
    <property type="project" value="TreeGrafter"/>
</dbReference>
<comment type="catalytic activity">
    <reaction evidence="1">
        <text>GMP + diphosphate = guanine + 5-phospho-alpha-D-ribose 1-diphosphate</text>
        <dbReference type="Rhea" id="RHEA:25424"/>
        <dbReference type="ChEBI" id="CHEBI:16235"/>
        <dbReference type="ChEBI" id="CHEBI:33019"/>
        <dbReference type="ChEBI" id="CHEBI:58017"/>
        <dbReference type="ChEBI" id="CHEBI:58115"/>
        <dbReference type="EC" id="2.4.2.8"/>
    </reaction>
    <physiologicalReaction direction="right-to-left" evidence="1">
        <dbReference type="Rhea" id="RHEA:25426"/>
    </physiologicalReaction>
</comment>
<sequence>MANTVSEMNRTLEQADCLYSRADVDAALDRIASDLGAAVATANPVILCIMNGGLVIAGQLLPRLTFPLQLDYAHVSRYRETTTGGALEWVVRPQSDLTGRTVVVVDDILDEGTTLAALVEACKAEGAERVLTLALIHKHHDRKSHPGFRADFTGLETEDRYLFGYGMDYKGYWRNAPGIYAVKGL</sequence>